<gene>
    <name evidence="1" type="ORF">IZO911_LOCUS31005</name>
    <name evidence="2" type="ORF">JYZ213_LOCUS30039</name>
    <name evidence="3" type="ORF">KXQ929_LOCUS12092</name>
    <name evidence="4" type="ORF">OXD698_LOCUS38797</name>
</gene>
<accession>A0A815ALB5</accession>
<proteinExistence type="predicted"/>
<sequence length="105" mass="12239">MVLIWEDIDEDTEVPQGEHWISRSFITTDDRGPCIFFLVNFIYQLKPVCYLSHCDFKGTVLSNLSQFETYIYCLKTIVDDIELAFQISSIIPTDLMEKLGFVIVY</sequence>
<protein>
    <submittedName>
        <fullName evidence="2">Uncharacterized protein</fullName>
    </submittedName>
</protein>
<reference evidence="2" key="1">
    <citation type="submission" date="2021-02" db="EMBL/GenBank/DDBJ databases">
        <authorList>
            <person name="Nowell W R."/>
        </authorList>
    </citation>
    <scope>NUCLEOTIDE SEQUENCE</scope>
</reference>
<dbReference type="Proteomes" id="UP000663860">
    <property type="component" value="Unassembled WGS sequence"/>
</dbReference>
<dbReference type="EMBL" id="CAJNOE010000496">
    <property type="protein sequence ID" value="CAF1244796.1"/>
    <property type="molecule type" value="Genomic_DNA"/>
</dbReference>
<dbReference type="EMBL" id="CAJOBB010000614">
    <property type="protein sequence ID" value="CAF3716266.1"/>
    <property type="molecule type" value="Genomic_DNA"/>
</dbReference>
<evidence type="ECO:0000313" key="2">
    <source>
        <dbReference type="EMBL" id="CAF1258883.1"/>
    </source>
</evidence>
<dbReference type="Proteomes" id="UP000663845">
    <property type="component" value="Unassembled WGS sequence"/>
</dbReference>
<comment type="caution">
    <text evidence="2">The sequence shown here is derived from an EMBL/GenBank/DDBJ whole genome shotgun (WGS) entry which is preliminary data.</text>
</comment>
<dbReference type="EMBL" id="CAJOAZ010007517">
    <property type="protein sequence ID" value="CAF4164415.1"/>
    <property type="molecule type" value="Genomic_DNA"/>
</dbReference>
<evidence type="ECO:0000313" key="1">
    <source>
        <dbReference type="EMBL" id="CAF1244796.1"/>
    </source>
</evidence>
<organism evidence="2 5">
    <name type="scientific">Adineta steineri</name>
    <dbReference type="NCBI Taxonomy" id="433720"/>
    <lineage>
        <taxon>Eukaryota</taxon>
        <taxon>Metazoa</taxon>
        <taxon>Spiralia</taxon>
        <taxon>Gnathifera</taxon>
        <taxon>Rotifera</taxon>
        <taxon>Eurotatoria</taxon>
        <taxon>Bdelloidea</taxon>
        <taxon>Adinetida</taxon>
        <taxon>Adinetidae</taxon>
        <taxon>Adineta</taxon>
    </lineage>
</organism>
<evidence type="ECO:0000313" key="3">
    <source>
        <dbReference type="EMBL" id="CAF3716266.1"/>
    </source>
</evidence>
<evidence type="ECO:0000313" key="5">
    <source>
        <dbReference type="Proteomes" id="UP000663845"/>
    </source>
</evidence>
<evidence type="ECO:0000313" key="4">
    <source>
        <dbReference type="EMBL" id="CAF4164415.1"/>
    </source>
</evidence>
<name>A0A815ALB5_9BILA</name>
<dbReference type="EMBL" id="CAJNOG010000471">
    <property type="protein sequence ID" value="CAF1258883.1"/>
    <property type="molecule type" value="Genomic_DNA"/>
</dbReference>
<dbReference type="Proteomes" id="UP000663868">
    <property type="component" value="Unassembled WGS sequence"/>
</dbReference>
<dbReference type="Proteomes" id="UP000663844">
    <property type="component" value="Unassembled WGS sequence"/>
</dbReference>
<dbReference type="AlphaFoldDB" id="A0A815ALB5"/>